<keyword evidence="1" id="KW-1133">Transmembrane helix</keyword>
<dbReference type="AlphaFoldDB" id="A0A255H729"/>
<dbReference type="EMBL" id="NMVQ01000007">
    <property type="protein sequence ID" value="OYO23470.1"/>
    <property type="molecule type" value="Genomic_DNA"/>
</dbReference>
<organism evidence="2 3">
    <name type="scientific">Enemella dayhoffiae</name>
    <dbReference type="NCBI Taxonomy" id="2016507"/>
    <lineage>
        <taxon>Bacteria</taxon>
        <taxon>Bacillati</taxon>
        <taxon>Actinomycetota</taxon>
        <taxon>Actinomycetes</taxon>
        <taxon>Propionibacteriales</taxon>
        <taxon>Propionibacteriaceae</taxon>
        <taxon>Enemella</taxon>
    </lineage>
</organism>
<protein>
    <submittedName>
        <fullName evidence="2">Uncharacterized protein</fullName>
    </submittedName>
</protein>
<keyword evidence="1" id="KW-0472">Membrane</keyword>
<accession>A0A255H729</accession>
<feature type="transmembrane region" description="Helical" evidence="1">
    <location>
        <begin position="59"/>
        <end position="88"/>
    </location>
</feature>
<name>A0A255H729_9ACTN</name>
<reference evidence="2 3" key="1">
    <citation type="submission" date="2017-07" db="EMBL/GenBank/DDBJ databases">
        <title>Draft whole genome sequences of clinical Proprionibacteriaceae strains.</title>
        <authorList>
            <person name="Bernier A.-M."/>
            <person name="Bernard K."/>
            <person name="Domingo M.-C."/>
        </authorList>
    </citation>
    <scope>NUCLEOTIDE SEQUENCE [LARGE SCALE GENOMIC DNA]</scope>
    <source>
        <strain evidence="2 3">NML 130396</strain>
    </source>
</reference>
<feature type="transmembrane region" description="Helical" evidence="1">
    <location>
        <begin position="32"/>
        <end position="52"/>
    </location>
</feature>
<evidence type="ECO:0000256" key="1">
    <source>
        <dbReference type="SAM" id="Phobius"/>
    </source>
</evidence>
<comment type="caution">
    <text evidence="2">The sequence shown here is derived from an EMBL/GenBank/DDBJ whole genome shotgun (WGS) entry which is preliminary data.</text>
</comment>
<dbReference type="Proteomes" id="UP000216311">
    <property type="component" value="Unassembled WGS sequence"/>
</dbReference>
<gene>
    <name evidence="2" type="ORF">CGZ93_05875</name>
</gene>
<keyword evidence="3" id="KW-1185">Reference proteome</keyword>
<evidence type="ECO:0000313" key="3">
    <source>
        <dbReference type="Proteomes" id="UP000216311"/>
    </source>
</evidence>
<sequence length="95" mass="9483">MAAAALAGGWAYLALAVTPSLRWAGDPGGLPLAAWLLPIGAVIAPWVFGGGVRRGPRALLGTLGSLIAVGVMIFSPVLGAILALAWLVGLNTAAR</sequence>
<proteinExistence type="predicted"/>
<keyword evidence="1" id="KW-0812">Transmembrane</keyword>
<evidence type="ECO:0000313" key="2">
    <source>
        <dbReference type="EMBL" id="OYO23470.1"/>
    </source>
</evidence>